<feature type="compositionally biased region" description="Polar residues" evidence="4">
    <location>
        <begin position="133"/>
        <end position="144"/>
    </location>
</feature>
<dbReference type="GO" id="GO:0004842">
    <property type="term" value="F:ubiquitin-protein transferase activity"/>
    <property type="evidence" value="ECO:0007669"/>
    <property type="project" value="TreeGrafter"/>
</dbReference>
<keyword evidence="2" id="KW-0863">Zinc-finger</keyword>
<dbReference type="EMBL" id="PTQR01000037">
    <property type="protein sequence ID" value="TKX24891.1"/>
    <property type="molecule type" value="Genomic_DNA"/>
</dbReference>
<dbReference type="InterPro" id="IPR038886">
    <property type="entry name" value="E3_SLX5/Rfp1"/>
</dbReference>
<evidence type="ECO:0000313" key="6">
    <source>
        <dbReference type="Proteomes" id="UP000308133"/>
    </source>
</evidence>
<organism evidence="5 6">
    <name type="scientific">Elsinoe australis</name>
    <dbReference type="NCBI Taxonomy" id="40998"/>
    <lineage>
        <taxon>Eukaryota</taxon>
        <taxon>Fungi</taxon>
        <taxon>Dikarya</taxon>
        <taxon>Ascomycota</taxon>
        <taxon>Pezizomycotina</taxon>
        <taxon>Dothideomycetes</taxon>
        <taxon>Dothideomycetidae</taxon>
        <taxon>Myriangiales</taxon>
        <taxon>Elsinoaceae</taxon>
        <taxon>Elsinoe</taxon>
    </lineage>
</organism>
<evidence type="ECO:0008006" key="7">
    <source>
        <dbReference type="Google" id="ProtNLM"/>
    </source>
</evidence>
<name>A0A4U7B5S3_9PEZI</name>
<dbReference type="Proteomes" id="UP000308133">
    <property type="component" value="Unassembled WGS sequence"/>
</dbReference>
<protein>
    <recommendedName>
        <fullName evidence="7">RING-type domain-containing protein</fullName>
    </recommendedName>
</protein>
<feature type="compositionally biased region" description="Polar residues" evidence="4">
    <location>
        <begin position="1"/>
        <end position="10"/>
    </location>
</feature>
<feature type="compositionally biased region" description="Basic and acidic residues" evidence="4">
    <location>
        <begin position="206"/>
        <end position="228"/>
    </location>
</feature>
<evidence type="ECO:0000256" key="1">
    <source>
        <dbReference type="ARBA" id="ARBA00022723"/>
    </source>
</evidence>
<dbReference type="AlphaFoldDB" id="A0A4U7B5S3"/>
<feature type="compositionally biased region" description="Acidic residues" evidence="4">
    <location>
        <begin position="249"/>
        <end position="261"/>
    </location>
</feature>
<sequence length="490" mass="55311">MESGTARFQESPSPTPYTTTPAHGIKRSHAEMEVSHRSSISPLFEPLDEPPHLDSPPPHRSHLALPPLHPSIRSPTSREGIAPQGPQRGFDYRRPVMSVNTQSRPNEVVDLTNSDEEDEYGDIELDDSHPAFQAQQEPQANTRQRLPHFDHSIIDLSEDSSPAMQRQSQRARQTPEHSRRTPYLEGRRPPSLLRERSSDLTLMQVRQREDNRRERTRREQEGQERDRGTPSPPHRPPRFSLQQLAREEQADEPIDLTDDDVVFVSARPNPNRPRSTHRHRPDPTIEERLAARQARVERSRRHEAYEAGSSRLAAVLGNYFSLRESFTAPQLATAIPTALADFLPHFTHRSTGGTTRGFVPPGMMDYGTTAFSMGYEQPRREATPPAYVAPDPPEEGFTRSPAEDEAVVCPNCGDELAIGKDEEKRSVWVVKACGHVYCGTCMVHRTVKKAAGKGKQRDDGAPHVQPFKQCVVEKCESKVTHKQHVIQLFL</sequence>
<evidence type="ECO:0000256" key="4">
    <source>
        <dbReference type="SAM" id="MobiDB-lite"/>
    </source>
</evidence>
<dbReference type="PROSITE" id="PS00518">
    <property type="entry name" value="ZF_RING_1"/>
    <property type="match status" value="1"/>
</dbReference>
<feature type="region of interest" description="Disordered" evidence="4">
    <location>
        <begin position="1"/>
        <end position="286"/>
    </location>
</feature>
<dbReference type="PANTHER" id="PTHR28042">
    <property type="entry name" value="E3 UBIQUITIN-PROTEIN LIGASE COMPLEX SLX5-SLX8 SUBUNIT SLX5"/>
    <property type="match status" value="1"/>
</dbReference>
<feature type="compositionally biased region" description="Acidic residues" evidence="4">
    <location>
        <begin position="113"/>
        <end position="125"/>
    </location>
</feature>
<keyword evidence="1" id="KW-0479">Metal-binding</keyword>
<feature type="compositionally biased region" description="Polar residues" evidence="4">
    <location>
        <begin position="159"/>
        <end position="172"/>
    </location>
</feature>
<dbReference type="GO" id="GO:0033768">
    <property type="term" value="C:SUMO-targeted ubiquitin ligase complex"/>
    <property type="evidence" value="ECO:0007669"/>
    <property type="project" value="TreeGrafter"/>
</dbReference>
<evidence type="ECO:0000256" key="3">
    <source>
        <dbReference type="ARBA" id="ARBA00022833"/>
    </source>
</evidence>
<feature type="compositionally biased region" description="Basic and acidic residues" evidence="4">
    <location>
        <begin position="185"/>
        <end position="198"/>
    </location>
</feature>
<reference evidence="5 6" key="1">
    <citation type="submission" date="2018-02" db="EMBL/GenBank/DDBJ databases">
        <title>Draft genome sequences of Elsinoe sp., causing black scab on jojoba.</title>
        <authorList>
            <person name="Stodart B."/>
            <person name="Jeffress S."/>
            <person name="Ash G."/>
            <person name="Arun Chinnappa K."/>
        </authorList>
    </citation>
    <scope>NUCLEOTIDE SEQUENCE [LARGE SCALE GENOMIC DNA]</scope>
    <source>
        <strain evidence="5 6">Hillstone_2</strain>
    </source>
</reference>
<keyword evidence="3" id="KW-0862">Zinc</keyword>
<dbReference type="InterPro" id="IPR017907">
    <property type="entry name" value="Znf_RING_CS"/>
</dbReference>
<accession>A0A4U7B5S3</accession>
<dbReference type="GO" id="GO:0008270">
    <property type="term" value="F:zinc ion binding"/>
    <property type="evidence" value="ECO:0007669"/>
    <property type="project" value="UniProtKB-KW"/>
</dbReference>
<evidence type="ECO:0000313" key="5">
    <source>
        <dbReference type="EMBL" id="TKX24891.1"/>
    </source>
</evidence>
<proteinExistence type="predicted"/>
<comment type="caution">
    <text evidence="5">The sequence shown here is derived from an EMBL/GenBank/DDBJ whole genome shotgun (WGS) entry which is preliminary data.</text>
</comment>
<evidence type="ECO:0000256" key="2">
    <source>
        <dbReference type="ARBA" id="ARBA00022771"/>
    </source>
</evidence>
<gene>
    <name evidence="5" type="ORF">C1H76_2844</name>
</gene>
<dbReference type="PANTHER" id="PTHR28042:SF1">
    <property type="entry name" value="E3 UBIQUITIN-PROTEIN LIGASE COMPLEX SLX5-SLX8 SUBUNIT SLX5"/>
    <property type="match status" value="1"/>
</dbReference>